<dbReference type="AlphaFoldDB" id="A0A0A9FI93"/>
<sequence length="69" mass="7080">MSPTAAVLLFCIRVCRVNACIPEGPRGRARVSGNGGHRAPPAAAVRGEERRAGDTARRRGARVGGGEAG</sequence>
<proteinExistence type="predicted"/>
<name>A0A0A9FI93_ARUDO</name>
<feature type="signal peptide" evidence="2">
    <location>
        <begin position="1"/>
        <end position="19"/>
    </location>
</feature>
<feature type="region of interest" description="Disordered" evidence="1">
    <location>
        <begin position="25"/>
        <end position="69"/>
    </location>
</feature>
<keyword evidence="2" id="KW-0732">Signal</keyword>
<feature type="chain" id="PRO_5002044526" evidence="2">
    <location>
        <begin position="20"/>
        <end position="69"/>
    </location>
</feature>
<evidence type="ECO:0000256" key="1">
    <source>
        <dbReference type="SAM" id="MobiDB-lite"/>
    </source>
</evidence>
<dbReference type="EMBL" id="GBRH01189908">
    <property type="protein sequence ID" value="JAE07988.1"/>
    <property type="molecule type" value="Transcribed_RNA"/>
</dbReference>
<evidence type="ECO:0000256" key="2">
    <source>
        <dbReference type="SAM" id="SignalP"/>
    </source>
</evidence>
<feature type="compositionally biased region" description="Basic and acidic residues" evidence="1">
    <location>
        <begin position="46"/>
        <end position="57"/>
    </location>
</feature>
<organism evidence="3">
    <name type="scientific">Arundo donax</name>
    <name type="common">Giant reed</name>
    <name type="synonym">Donax arundinaceus</name>
    <dbReference type="NCBI Taxonomy" id="35708"/>
    <lineage>
        <taxon>Eukaryota</taxon>
        <taxon>Viridiplantae</taxon>
        <taxon>Streptophyta</taxon>
        <taxon>Embryophyta</taxon>
        <taxon>Tracheophyta</taxon>
        <taxon>Spermatophyta</taxon>
        <taxon>Magnoliopsida</taxon>
        <taxon>Liliopsida</taxon>
        <taxon>Poales</taxon>
        <taxon>Poaceae</taxon>
        <taxon>PACMAD clade</taxon>
        <taxon>Arundinoideae</taxon>
        <taxon>Arundineae</taxon>
        <taxon>Arundo</taxon>
    </lineage>
</organism>
<protein>
    <submittedName>
        <fullName evidence="3">Uncharacterized protein</fullName>
    </submittedName>
</protein>
<reference evidence="3" key="2">
    <citation type="journal article" date="2015" name="Data Brief">
        <title>Shoot transcriptome of the giant reed, Arundo donax.</title>
        <authorList>
            <person name="Barrero R.A."/>
            <person name="Guerrero F.D."/>
            <person name="Moolhuijzen P."/>
            <person name="Goolsby J.A."/>
            <person name="Tidwell J."/>
            <person name="Bellgard S.E."/>
            <person name="Bellgard M.I."/>
        </authorList>
    </citation>
    <scope>NUCLEOTIDE SEQUENCE</scope>
    <source>
        <tissue evidence="3">Shoot tissue taken approximately 20 cm above the soil surface</tissue>
    </source>
</reference>
<accession>A0A0A9FI93</accession>
<reference evidence="3" key="1">
    <citation type="submission" date="2014-09" db="EMBL/GenBank/DDBJ databases">
        <authorList>
            <person name="Magalhaes I.L.F."/>
            <person name="Oliveira U."/>
            <person name="Santos F.R."/>
            <person name="Vidigal T.H.D.A."/>
            <person name="Brescovit A.D."/>
            <person name="Santos A.J."/>
        </authorList>
    </citation>
    <scope>NUCLEOTIDE SEQUENCE</scope>
    <source>
        <tissue evidence="3">Shoot tissue taken approximately 20 cm above the soil surface</tissue>
    </source>
</reference>
<evidence type="ECO:0000313" key="3">
    <source>
        <dbReference type="EMBL" id="JAE07988.1"/>
    </source>
</evidence>